<accession>A0ABT2VYE7</accession>
<evidence type="ECO:0000313" key="3">
    <source>
        <dbReference type="Proteomes" id="UP001208114"/>
    </source>
</evidence>
<sequence>MNNKEILQAANEAIKKGDHETFLQYCTEDTKWIFIGDQTLIGKENVRAYMKDAYLEPPKFNIETILEDNDYVVATGKISLKNKNGDDIQYSYCDIWRFENGKMAELKAFVIA</sequence>
<name>A0ABT2VYE7_9FLAO</name>
<dbReference type="Gene3D" id="3.10.450.50">
    <property type="match status" value="1"/>
</dbReference>
<proteinExistence type="predicted"/>
<evidence type="ECO:0000313" key="2">
    <source>
        <dbReference type="EMBL" id="MCU7615024.1"/>
    </source>
</evidence>
<comment type="caution">
    <text evidence="2">The sequence shown here is derived from an EMBL/GenBank/DDBJ whole genome shotgun (WGS) entry which is preliminary data.</text>
</comment>
<keyword evidence="3" id="KW-1185">Reference proteome</keyword>
<protein>
    <submittedName>
        <fullName evidence="2">Nuclear transport factor 2 family protein</fullName>
    </submittedName>
</protein>
<dbReference type="InterPro" id="IPR032710">
    <property type="entry name" value="NTF2-like_dom_sf"/>
</dbReference>
<dbReference type="PANTHER" id="PTHR41252:SF1">
    <property type="entry name" value="BLR2505 PROTEIN"/>
    <property type="match status" value="1"/>
</dbReference>
<evidence type="ECO:0000259" key="1">
    <source>
        <dbReference type="Pfam" id="PF12680"/>
    </source>
</evidence>
<dbReference type="Pfam" id="PF12680">
    <property type="entry name" value="SnoaL_2"/>
    <property type="match status" value="1"/>
</dbReference>
<dbReference type="InterPro" id="IPR037401">
    <property type="entry name" value="SnoaL-like"/>
</dbReference>
<dbReference type="SUPFAM" id="SSF54427">
    <property type="entry name" value="NTF2-like"/>
    <property type="match status" value="1"/>
</dbReference>
<dbReference type="Proteomes" id="UP001208114">
    <property type="component" value="Unassembled WGS sequence"/>
</dbReference>
<dbReference type="RefSeq" id="WP_262991047.1">
    <property type="nucleotide sequence ID" value="NZ_JAOTEN010000003.1"/>
</dbReference>
<dbReference type="EMBL" id="JAOTEN010000003">
    <property type="protein sequence ID" value="MCU7615024.1"/>
    <property type="molecule type" value="Genomic_DNA"/>
</dbReference>
<feature type="domain" description="SnoaL-like" evidence="1">
    <location>
        <begin position="8"/>
        <end position="105"/>
    </location>
</feature>
<reference evidence="3" key="1">
    <citation type="submission" date="2023-07" db="EMBL/GenBank/DDBJ databases">
        <title>Chryseobacterium sp. GMJ5 Genome sequencing and assembly.</title>
        <authorList>
            <person name="Jung Y."/>
        </authorList>
    </citation>
    <scope>NUCLEOTIDE SEQUENCE [LARGE SCALE GENOMIC DNA]</scope>
    <source>
        <strain evidence="3">GMJ5</strain>
    </source>
</reference>
<gene>
    <name evidence="2" type="ORF">N0B16_11300</name>
</gene>
<organism evidence="2 3">
    <name type="scientific">Chryseobacterium gilvum</name>
    <dbReference type="NCBI Taxonomy" id="2976534"/>
    <lineage>
        <taxon>Bacteria</taxon>
        <taxon>Pseudomonadati</taxon>
        <taxon>Bacteroidota</taxon>
        <taxon>Flavobacteriia</taxon>
        <taxon>Flavobacteriales</taxon>
        <taxon>Weeksellaceae</taxon>
        <taxon>Chryseobacterium group</taxon>
        <taxon>Chryseobacterium</taxon>
    </lineage>
</organism>
<dbReference type="PANTHER" id="PTHR41252">
    <property type="entry name" value="BLR2505 PROTEIN"/>
    <property type="match status" value="1"/>
</dbReference>